<feature type="transmembrane region" description="Helical" evidence="2">
    <location>
        <begin position="77"/>
        <end position="98"/>
    </location>
</feature>
<feature type="transmembrane region" description="Helical" evidence="2">
    <location>
        <begin position="205"/>
        <end position="227"/>
    </location>
</feature>
<dbReference type="InterPro" id="IPR002656">
    <property type="entry name" value="Acyl_transf_3_dom"/>
</dbReference>
<dbReference type="InterPro" id="IPR050879">
    <property type="entry name" value="Acyltransferase_3"/>
</dbReference>
<dbReference type="Proteomes" id="UP000275356">
    <property type="component" value="Unassembled WGS sequence"/>
</dbReference>
<dbReference type="AlphaFoldDB" id="A0A3N2D176"/>
<evidence type="ECO:0000313" key="4">
    <source>
        <dbReference type="EMBL" id="ROR93535.1"/>
    </source>
</evidence>
<reference evidence="4 5" key="1">
    <citation type="submission" date="2018-11" db="EMBL/GenBank/DDBJ databases">
        <title>Sequencing the genomes of 1000 actinobacteria strains.</title>
        <authorList>
            <person name="Klenk H.-P."/>
        </authorList>
    </citation>
    <scope>NUCLEOTIDE SEQUENCE [LARGE SCALE GENOMIC DNA]</scope>
    <source>
        <strain evidence="4 5">DSM 13521</strain>
    </source>
</reference>
<feature type="transmembrane region" description="Helical" evidence="2">
    <location>
        <begin position="267"/>
        <end position="284"/>
    </location>
</feature>
<organism evidence="4 5">
    <name type="scientific">Salana multivorans</name>
    <dbReference type="NCBI Taxonomy" id="120377"/>
    <lineage>
        <taxon>Bacteria</taxon>
        <taxon>Bacillati</taxon>
        <taxon>Actinomycetota</taxon>
        <taxon>Actinomycetes</taxon>
        <taxon>Micrococcales</taxon>
        <taxon>Beutenbergiaceae</taxon>
        <taxon>Salana</taxon>
    </lineage>
</organism>
<gene>
    <name evidence="4" type="ORF">EDD28_2951</name>
</gene>
<feature type="domain" description="Acyltransferase 3" evidence="3">
    <location>
        <begin position="1"/>
        <end position="322"/>
    </location>
</feature>
<keyword evidence="2" id="KW-1133">Transmembrane helix</keyword>
<keyword evidence="5" id="KW-1185">Reference proteome</keyword>
<feature type="region of interest" description="Disordered" evidence="1">
    <location>
        <begin position="358"/>
        <end position="398"/>
    </location>
</feature>
<dbReference type="PANTHER" id="PTHR23028:SF53">
    <property type="entry name" value="ACYL_TRANSF_3 DOMAIN-CONTAINING PROTEIN"/>
    <property type="match status" value="1"/>
</dbReference>
<dbReference type="GO" id="GO:0009103">
    <property type="term" value="P:lipopolysaccharide biosynthetic process"/>
    <property type="evidence" value="ECO:0007669"/>
    <property type="project" value="TreeGrafter"/>
</dbReference>
<feature type="compositionally biased region" description="Pro residues" evidence="1">
    <location>
        <begin position="382"/>
        <end position="391"/>
    </location>
</feature>
<feature type="compositionally biased region" description="Low complexity" evidence="1">
    <location>
        <begin position="368"/>
        <end position="378"/>
    </location>
</feature>
<keyword evidence="2" id="KW-0812">Transmembrane</keyword>
<feature type="transmembrane region" description="Helical" evidence="2">
    <location>
        <begin position="155"/>
        <end position="173"/>
    </location>
</feature>
<accession>A0A3N2D176</accession>
<protein>
    <submittedName>
        <fullName evidence="4">Peptidoglycan/LPS O-acetylase OafA/YrhL</fullName>
    </submittedName>
</protein>
<feature type="transmembrane region" description="Helical" evidence="2">
    <location>
        <begin position="239"/>
        <end position="260"/>
    </location>
</feature>
<feature type="transmembrane region" description="Helical" evidence="2">
    <location>
        <begin position="128"/>
        <end position="148"/>
    </location>
</feature>
<evidence type="ECO:0000313" key="5">
    <source>
        <dbReference type="Proteomes" id="UP000275356"/>
    </source>
</evidence>
<evidence type="ECO:0000259" key="3">
    <source>
        <dbReference type="Pfam" id="PF01757"/>
    </source>
</evidence>
<dbReference type="GO" id="GO:0016747">
    <property type="term" value="F:acyltransferase activity, transferring groups other than amino-acyl groups"/>
    <property type="evidence" value="ECO:0007669"/>
    <property type="project" value="InterPro"/>
</dbReference>
<dbReference type="PANTHER" id="PTHR23028">
    <property type="entry name" value="ACETYLTRANSFERASE"/>
    <property type="match status" value="1"/>
</dbReference>
<feature type="transmembrane region" description="Helical" evidence="2">
    <location>
        <begin position="179"/>
        <end position="198"/>
    </location>
</feature>
<feature type="transmembrane region" description="Helical" evidence="2">
    <location>
        <begin position="44"/>
        <end position="65"/>
    </location>
</feature>
<comment type="caution">
    <text evidence="4">The sequence shown here is derived from an EMBL/GenBank/DDBJ whole genome shotgun (WGS) entry which is preliminary data.</text>
</comment>
<dbReference type="GO" id="GO:0016020">
    <property type="term" value="C:membrane"/>
    <property type="evidence" value="ECO:0007669"/>
    <property type="project" value="TreeGrafter"/>
</dbReference>
<dbReference type="Pfam" id="PF01757">
    <property type="entry name" value="Acyl_transf_3"/>
    <property type="match status" value="1"/>
</dbReference>
<evidence type="ECO:0000256" key="2">
    <source>
        <dbReference type="SAM" id="Phobius"/>
    </source>
</evidence>
<keyword evidence="2" id="KW-0472">Membrane</keyword>
<feature type="transmembrane region" description="Helical" evidence="2">
    <location>
        <begin position="304"/>
        <end position="325"/>
    </location>
</feature>
<name>A0A3N2D176_9MICO</name>
<sequence>MDALRLVAALAVVLFHFTARDHVRWGSDRLPHDVFGAFSGVTVYGYAGVHLFFVVSGFVILMSVWGRSVPQFLASRVSRLYPAYWVAVLLTATLRWWWPTFGTVPAGAVAVNLTMTQDAFHVERVDGVYWTLWVELQFYLLMLGFLLWGITARRVLAVAAIAPPAMVALSFLAPRAEAAVGLLGWAPLFAAGMVLFVIHREGSSLARWAVVVGNALLAAVASGLRTVGAIDAVASGGHVVPVVLGAVAVAVVGLVAAVALVPTLRDLDWAILTALGALTYPLYLIHEYVGWAIIETTHEALGRWLTLAVAVGGCLGLAWLLHRFVEEPVHRPMRRWLQTRFERVGELLRAAVRRPGAVAADARGTRGTGRAPGRTSGAPDRLPSPPRAPEPVPDRTRG</sequence>
<proteinExistence type="predicted"/>
<evidence type="ECO:0000256" key="1">
    <source>
        <dbReference type="SAM" id="MobiDB-lite"/>
    </source>
</evidence>
<dbReference type="EMBL" id="RKHQ01000002">
    <property type="protein sequence ID" value="ROR93535.1"/>
    <property type="molecule type" value="Genomic_DNA"/>
</dbReference>